<evidence type="ECO:0000256" key="1">
    <source>
        <dbReference type="SAM" id="MobiDB-lite"/>
    </source>
</evidence>
<feature type="region of interest" description="Disordered" evidence="1">
    <location>
        <begin position="124"/>
        <end position="145"/>
    </location>
</feature>
<gene>
    <name evidence="2" type="ordered locus">Adeh_3619</name>
</gene>
<dbReference type="EMBL" id="CP000251">
    <property type="protein sequence ID" value="ABC83385.1"/>
    <property type="molecule type" value="Genomic_DNA"/>
</dbReference>
<evidence type="ECO:0000313" key="2">
    <source>
        <dbReference type="EMBL" id="ABC83385.1"/>
    </source>
</evidence>
<dbReference type="Proteomes" id="UP000001935">
    <property type="component" value="Chromosome"/>
</dbReference>
<proteinExistence type="predicted"/>
<name>Q2IFM6_ANADE</name>
<dbReference type="STRING" id="290397.Adeh_3619"/>
<reference evidence="2" key="1">
    <citation type="submission" date="2006-01" db="EMBL/GenBank/DDBJ databases">
        <title>Complete sequence of Anaeromyxobacter dehalogenans 2CP-C.</title>
        <authorList>
            <consortium name="US DOE Joint Genome Institute"/>
            <person name="Copeland A."/>
            <person name="Lucas S."/>
            <person name="Lapidus A."/>
            <person name="Barry K."/>
            <person name="Detter J.C."/>
            <person name="Glavina T."/>
            <person name="Hammon N."/>
            <person name="Israni S."/>
            <person name="Pitluck S."/>
            <person name="Brettin T."/>
            <person name="Bruce D."/>
            <person name="Han C."/>
            <person name="Tapia R."/>
            <person name="Gilna P."/>
            <person name="Kiss H."/>
            <person name="Schmutz J."/>
            <person name="Larimer F."/>
            <person name="Land M."/>
            <person name="Kyrpides N."/>
            <person name="Anderson I."/>
            <person name="Sanford R.A."/>
            <person name="Ritalahti K.M."/>
            <person name="Thomas H.S."/>
            <person name="Kirby J.R."/>
            <person name="Zhulin I.B."/>
            <person name="Loeffler F.E."/>
            <person name="Richardson P."/>
        </authorList>
    </citation>
    <scope>NUCLEOTIDE SEQUENCE</scope>
    <source>
        <strain evidence="2">2CP-C</strain>
    </source>
</reference>
<dbReference type="KEGG" id="ade:Adeh_3619"/>
<dbReference type="AlphaFoldDB" id="Q2IFM6"/>
<feature type="region of interest" description="Disordered" evidence="1">
    <location>
        <begin position="1"/>
        <end position="79"/>
    </location>
</feature>
<organism evidence="2 3">
    <name type="scientific">Anaeromyxobacter dehalogenans (strain 2CP-C)</name>
    <dbReference type="NCBI Taxonomy" id="290397"/>
    <lineage>
        <taxon>Bacteria</taxon>
        <taxon>Pseudomonadati</taxon>
        <taxon>Myxococcota</taxon>
        <taxon>Myxococcia</taxon>
        <taxon>Myxococcales</taxon>
        <taxon>Cystobacterineae</taxon>
        <taxon>Anaeromyxobacteraceae</taxon>
        <taxon>Anaeromyxobacter</taxon>
    </lineage>
</organism>
<protein>
    <submittedName>
        <fullName evidence="2">Uncharacterized protein</fullName>
    </submittedName>
</protein>
<evidence type="ECO:0000313" key="3">
    <source>
        <dbReference type="Proteomes" id="UP000001935"/>
    </source>
</evidence>
<sequence length="145" mass="15702">MRILTRRLEASQPDDASSRPAERSSPAGRPAPRPGLRLHRRRDGAPSQLREQPGHPDRDDDEEGRDGERTRHRRVMPALLARGRQRLHAVAVAVRAGGEILPLAVASRVRGPEVVQAIRAAVRSGAGRKGAQARWGKGQNDGGAS</sequence>
<accession>Q2IFM6</accession>
<dbReference type="HOGENOM" id="CLU_1782835_0_0_7"/>